<proteinExistence type="predicted"/>
<dbReference type="AlphaFoldDB" id="A0A431VDC3"/>
<keyword evidence="2" id="KW-1185">Reference proteome</keyword>
<reference evidence="1 2" key="1">
    <citation type="submission" date="2018-12" db="EMBL/GenBank/DDBJ databases">
        <authorList>
            <person name="Yang Y."/>
        </authorList>
    </citation>
    <scope>NUCLEOTIDE SEQUENCE [LARGE SCALE GENOMIC DNA]</scope>
    <source>
        <strain evidence="1 2">L-25-5w-1</strain>
    </source>
</reference>
<organism evidence="1 2">
    <name type="scientific">Azospirillum griseum</name>
    <dbReference type="NCBI Taxonomy" id="2496639"/>
    <lineage>
        <taxon>Bacteria</taxon>
        <taxon>Pseudomonadati</taxon>
        <taxon>Pseudomonadota</taxon>
        <taxon>Alphaproteobacteria</taxon>
        <taxon>Rhodospirillales</taxon>
        <taxon>Azospirillaceae</taxon>
        <taxon>Azospirillum</taxon>
    </lineage>
</organism>
<gene>
    <name evidence="1" type="ORF">EJ903_18645</name>
</gene>
<dbReference type="RefSeq" id="WP_126618257.1">
    <property type="nucleotide sequence ID" value="NZ_JBHUCY010000056.1"/>
</dbReference>
<dbReference type="Proteomes" id="UP000277007">
    <property type="component" value="Unassembled WGS sequence"/>
</dbReference>
<evidence type="ECO:0000313" key="1">
    <source>
        <dbReference type="EMBL" id="RTR17236.1"/>
    </source>
</evidence>
<sequence length="259" mass="28371">MDMAAVGSALKDAISVARDGVDVVANILRVGRNIPGLIPENLINRIGGGGEIDTHEAGVSFADTLAMDSYTFLLRAGWKFSLPADYSVVDMAILKSNVWDWTYAMCPPGSRHLTEETRSGLKEQYCDQENKKIVKGGVNTSALRFLWSPLSIDYNVNSAEFDAVYIVGTILTDKKFADINKYSKVVFSPRIALMVSKNVVTPVRDYANVASIFGGLMNVIDKDSRDSGRTAPGFCYDGEPKTIEERMLSIETQALLGIR</sequence>
<dbReference type="EMBL" id="RXMA01000020">
    <property type="protein sequence ID" value="RTR17236.1"/>
    <property type="molecule type" value="Genomic_DNA"/>
</dbReference>
<protein>
    <submittedName>
        <fullName evidence="1">Uncharacterized protein</fullName>
    </submittedName>
</protein>
<comment type="caution">
    <text evidence="1">The sequence shown here is derived from an EMBL/GenBank/DDBJ whole genome shotgun (WGS) entry which is preliminary data.</text>
</comment>
<accession>A0A431VDC3</accession>
<name>A0A431VDC3_9PROT</name>
<evidence type="ECO:0000313" key="2">
    <source>
        <dbReference type="Proteomes" id="UP000277007"/>
    </source>
</evidence>